<organism evidence="5 6">
    <name type="scientific">Neolewinella aurantiaca</name>
    <dbReference type="NCBI Taxonomy" id="2602767"/>
    <lineage>
        <taxon>Bacteria</taxon>
        <taxon>Pseudomonadati</taxon>
        <taxon>Bacteroidota</taxon>
        <taxon>Saprospiria</taxon>
        <taxon>Saprospirales</taxon>
        <taxon>Lewinellaceae</taxon>
        <taxon>Neolewinella</taxon>
    </lineage>
</organism>
<keyword evidence="2" id="KW-0808">Transferase</keyword>
<evidence type="ECO:0000256" key="3">
    <source>
        <dbReference type="ARBA" id="ARBA00022777"/>
    </source>
</evidence>
<dbReference type="AlphaFoldDB" id="A0A5C7FUG4"/>
<reference evidence="5 6" key="1">
    <citation type="submission" date="2019-08" db="EMBL/GenBank/DDBJ databases">
        <title>Lewinella sp. strain SSH13 Genome sequencing and assembly.</title>
        <authorList>
            <person name="Kim I."/>
        </authorList>
    </citation>
    <scope>NUCLEOTIDE SEQUENCE [LARGE SCALE GENOMIC DNA]</scope>
    <source>
        <strain evidence="5 6">SSH13</strain>
    </source>
</reference>
<dbReference type="OrthoDB" id="9813569at2"/>
<proteinExistence type="inferred from homology"/>
<dbReference type="PANTHER" id="PTHR43320:SF2">
    <property type="entry name" value="2-DEHYDRO-3-DEOXYGLUCONOKINASE_2-DEHYDRO-3-DEOXYGALACTONOKINASE"/>
    <property type="match status" value="1"/>
</dbReference>
<keyword evidence="3 5" id="KW-0418">Kinase</keyword>
<evidence type="ECO:0000313" key="6">
    <source>
        <dbReference type="Proteomes" id="UP000321907"/>
    </source>
</evidence>
<dbReference type="Proteomes" id="UP000321907">
    <property type="component" value="Unassembled WGS sequence"/>
</dbReference>
<dbReference type="InterPro" id="IPR011611">
    <property type="entry name" value="PfkB_dom"/>
</dbReference>
<accession>A0A5C7FUG4</accession>
<evidence type="ECO:0000256" key="2">
    <source>
        <dbReference type="ARBA" id="ARBA00022679"/>
    </source>
</evidence>
<dbReference type="SUPFAM" id="SSF53613">
    <property type="entry name" value="Ribokinase-like"/>
    <property type="match status" value="1"/>
</dbReference>
<dbReference type="Gene3D" id="3.40.1190.20">
    <property type="match status" value="1"/>
</dbReference>
<dbReference type="EMBL" id="VOXD01000008">
    <property type="protein sequence ID" value="TXF90227.1"/>
    <property type="molecule type" value="Genomic_DNA"/>
</dbReference>
<dbReference type="Pfam" id="PF00294">
    <property type="entry name" value="PfkB"/>
    <property type="match status" value="1"/>
</dbReference>
<dbReference type="GO" id="GO:0016301">
    <property type="term" value="F:kinase activity"/>
    <property type="evidence" value="ECO:0007669"/>
    <property type="project" value="UniProtKB-KW"/>
</dbReference>
<feature type="domain" description="Carbohydrate kinase PfkB" evidence="4">
    <location>
        <begin position="2"/>
        <end position="321"/>
    </location>
</feature>
<comment type="similarity">
    <text evidence="1">Belongs to the carbohydrate kinase PfkB family.</text>
</comment>
<sequence length="345" mass="37865">MPHLTTFGEIMLRLSPPDKQRFSQASTFDLVYGGGEANVAASLANYGIGATFVSRLPDNCIGDGALRFLQAKSVNCDHVVRGGERLGIYFIEMGDMQRGPKVVYDRSHSSMVSLVPGQIDWEAAFQGSDWFHWSGVVPALGQAAADECLIACQTAARMGLTISTDINYRAKMWKYGKHPREVLPAMVEYSDIILANDFDAEFCFGLQLPKTDASKDVAADHKAFLAAGKAFMKRFPKLKKVIATQRQSHSASHHSWSALLYDGKQLITAPTYELTHLVDRVGGGDSFVGGLIYGLMTWPDNNDKALHFAVAASALKHSVFGDLNRVRLKEVKQFMKGNASGRISR</sequence>
<evidence type="ECO:0000259" key="4">
    <source>
        <dbReference type="Pfam" id="PF00294"/>
    </source>
</evidence>
<evidence type="ECO:0000313" key="5">
    <source>
        <dbReference type="EMBL" id="TXF90227.1"/>
    </source>
</evidence>
<evidence type="ECO:0000256" key="1">
    <source>
        <dbReference type="ARBA" id="ARBA00010688"/>
    </source>
</evidence>
<comment type="caution">
    <text evidence="5">The sequence shown here is derived from an EMBL/GenBank/DDBJ whole genome shotgun (WGS) entry which is preliminary data.</text>
</comment>
<dbReference type="InterPro" id="IPR052700">
    <property type="entry name" value="Carb_kinase_PfkB-like"/>
</dbReference>
<dbReference type="RefSeq" id="WP_147929984.1">
    <property type="nucleotide sequence ID" value="NZ_VOXD01000008.1"/>
</dbReference>
<dbReference type="CDD" id="cd01166">
    <property type="entry name" value="KdgK"/>
    <property type="match status" value="1"/>
</dbReference>
<protein>
    <submittedName>
        <fullName evidence="5">Sugar kinase</fullName>
    </submittedName>
</protein>
<dbReference type="InterPro" id="IPR029056">
    <property type="entry name" value="Ribokinase-like"/>
</dbReference>
<keyword evidence="6" id="KW-1185">Reference proteome</keyword>
<name>A0A5C7FUG4_9BACT</name>
<dbReference type="PANTHER" id="PTHR43320">
    <property type="entry name" value="SUGAR KINASE"/>
    <property type="match status" value="1"/>
</dbReference>
<gene>
    <name evidence="5" type="ORF">FUA23_06830</name>
</gene>